<sequence length="242" mass="27032">MVQHTATPTAMHIGVGGSRPDTNDYEIAMILARNMAQQTSNDPSPIATSTPESPDSGCDGNNEHGPKRKRARTAFSNEQVYKLEKRFRAQKYLSATEREDVSRSIGLSDTQVKTWFQNRRMKWKRERKDDVPDMSMSHAGMYAHTTHNYMQSYPINGAYPSHPCMSSTASSIGSVPQQPQPMTTMSLASTPMMPSSYSVPSPSTATCPTTYYPTYHRMTTTTSHSAIGHYNYNMPSAHRAMY</sequence>
<keyword evidence="2 5" id="KW-0238">DNA-binding</keyword>
<keyword evidence="3 5" id="KW-0371">Homeobox</keyword>
<reference evidence="11" key="3">
    <citation type="submission" date="2025-05" db="UniProtKB">
        <authorList>
            <consortium name="RefSeq"/>
        </authorList>
    </citation>
    <scope>IDENTIFICATION</scope>
</reference>
<dbReference type="GO" id="GO:0000978">
    <property type="term" value="F:RNA polymerase II cis-regulatory region sequence-specific DNA binding"/>
    <property type="evidence" value="ECO:0007669"/>
    <property type="project" value="TreeGrafter"/>
</dbReference>
<dbReference type="InterPro" id="IPR009057">
    <property type="entry name" value="Homeodomain-like_sf"/>
</dbReference>
<evidence type="ECO:0000256" key="1">
    <source>
        <dbReference type="ARBA" id="ARBA00004123"/>
    </source>
</evidence>
<feature type="domain" description="Homeobox" evidence="8">
    <location>
        <begin position="66"/>
        <end position="126"/>
    </location>
</feature>
<dbReference type="PROSITE" id="PS00027">
    <property type="entry name" value="HOMEOBOX_1"/>
    <property type="match status" value="1"/>
</dbReference>
<protein>
    <submittedName>
        <fullName evidence="9 11">Vent 2 transcription factor</fullName>
    </submittedName>
</protein>
<evidence type="ECO:0000256" key="4">
    <source>
        <dbReference type="ARBA" id="ARBA00023242"/>
    </source>
</evidence>
<gene>
    <name evidence="11" type="primary">Vent2</name>
</gene>
<proteinExistence type="evidence at transcript level"/>
<evidence type="ECO:0000313" key="11">
    <source>
        <dbReference type="RefSeq" id="NP_001161491.1"/>
    </source>
</evidence>
<reference evidence="9" key="1">
    <citation type="submission" date="2009-10" db="EMBL/GenBank/DDBJ databases">
        <authorList>
            <person name="Freeman R.M.Jr."/>
            <person name="Wu M.M."/>
            <person name="Gerhart J.J."/>
        </authorList>
    </citation>
    <scope>NUCLEOTIDE SEQUENCE</scope>
</reference>
<dbReference type="PRINTS" id="PR00031">
    <property type="entry name" value="HTHREPRESSR"/>
</dbReference>
<dbReference type="GeneID" id="100313539"/>
<dbReference type="PROSITE" id="PS50071">
    <property type="entry name" value="HOMEOBOX_2"/>
    <property type="match status" value="1"/>
</dbReference>
<dbReference type="InterPro" id="IPR017970">
    <property type="entry name" value="Homeobox_CS"/>
</dbReference>
<dbReference type="KEGG" id="sko:100313539"/>
<evidence type="ECO:0000256" key="5">
    <source>
        <dbReference type="PROSITE-ProRule" id="PRU00108"/>
    </source>
</evidence>
<comment type="subcellular location">
    <subcellularLocation>
        <location evidence="1 5 6">Nucleus</location>
    </subcellularLocation>
</comment>
<feature type="region of interest" description="Disordered" evidence="7">
    <location>
        <begin position="37"/>
        <end position="75"/>
    </location>
</feature>
<keyword evidence="4 5" id="KW-0539">Nucleus</keyword>
<dbReference type="GO" id="GO:0005634">
    <property type="term" value="C:nucleus"/>
    <property type="evidence" value="ECO:0007669"/>
    <property type="project" value="UniProtKB-SubCell"/>
</dbReference>
<organism evidence="9">
    <name type="scientific">Saccoglossus kowalevskii</name>
    <name type="common">Acorn worm</name>
    <dbReference type="NCBI Taxonomy" id="10224"/>
    <lineage>
        <taxon>Eukaryota</taxon>
        <taxon>Metazoa</taxon>
        <taxon>Hemichordata</taxon>
        <taxon>Enteropneusta</taxon>
        <taxon>Harrimaniidae</taxon>
        <taxon>Saccoglossus</taxon>
    </lineage>
</organism>
<keyword evidence="10" id="KW-1185">Reference proteome</keyword>
<feature type="DNA-binding region" description="Homeobox" evidence="5">
    <location>
        <begin position="68"/>
        <end position="127"/>
    </location>
</feature>
<dbReference type="RefSeq" id="NP_001161491.1">
    <property type="nucleotide sequence ID" value="NM_001168019.1"/>
</dbReference>
<dbReference type="OrthoDB" id="6159439at2759"/>
<dbReference type="AlphaFoldDB" id="D1LXH9"/>
<dbReference type="SUPFAM" id="SSF46689">
    <property type="entry name" value="Homeodomain-like"/>
    <property type="match status" value="1"/>
</dbReference>
<feature type="region of interest" description="Disordered" evidence="7">
    <location>
        <begin position="1"/>
        <end position="21"/>
    </location>
</feature>
<evidence type="ECO:0000313" key="10">
    <source>
        <dbReference type="Proteomes" id="UP000694865"/>
    </source>
</evidence>
<dbReference type="InterPro" id="IPR000047">
    <property type="entry name" value="HTH_motif"/>
</dbReference>
<dbReference type="Pfam" id="PF00046">
    <property type="entry name" value="Homeodomain"/>
    <property type="match status" value="1"/>
</dbReference>
<dbReference type="EMBL" id="GU076156">
    <property type="protein sequence ID" value="ACY92685.1"/>
    <property type="molecule type" value="mRNA"/>
</dbReference>
<dbReference type="Gene3D" id="1.10.10.60">
    <property type="entry name" value="Homeodomain-like"/>
    <property type="match status" value="1"/>
</dbReference>
<dbReference type="InterPro" id="IPR001356">
    <property type="entry name" value="HD"/>
</dbReference>
<dbReference type="PANTHER" id="PTHR24340">
    <property type="entry name" value="HOMEOBOX PROTEIN NKX"/>
    <property type="match status" value="1"/>
</dbReference>
<dbReference type="InterPro" id="IPR020479">
    <property type="entry name" value="HD_metazoa"/>
</dbReference>
<evidence type="ECO:0000313" key="9">
    <source>
        <dbReference type="EMBL" id="ACY92685.1"/>
    </source>
</evidence>
<dbReference type="PRINTS" id="PR00024">
    <property type="entry name" value="HOMEOBOX"/>
</dbReference>
<dbReference type="CDD" id="cd00086">
    <property type="entry name" value="homeodomain"/>
    <property type="match status" value="1"/>
</dbReference>
<feature type="compositionally biased region" description="Polar residues" evidence="7">
    <location>
        <begin position="37"/>
        <end position="53"/>
    </location>
</feature>
<name>D1LXH9_SACKO</name>
<dbReference type="CTD" id="100034833"/>
<evidence type="ECO:0000256" key="3">
    <source>
        <dbReference type="ARBA" id="ARBA00023155"/>
    </source>
</evidence>
<dbReference type="PANTHER" id="PTHR24340:SF112">
    <property type="entry name" value="VENT HOMEOBOX"/>
    <property type="match status" value="1"/>
</dbReference>
<evidence type="ECO:0000259" key="8">
    <source>
        <dbReference type="PROSITE" id="PS50071"/>
    </source>
</evidence>
<dbReference type="SMART" id="SM00389">
    <property type="entry name" value="HOX"/>
    <property type="match status" value="1"/>
</dbReference>
<dbReference type="InterPro" id="IPR050394">
    <property type="entry name" value="Homeobox_NK-like"/>
</dbReference>
<dbReference type="GO" id="GO:0030154">
    <property type="term" value="P:cell differentiation"/>
    <property type="evidence" value="ECO:0007669"/>
    <property type="project" value="TreeGrafter"/>
</dbReference>
<evidence type="ECO:0000256" key="2">
    <source>
        <dbReference type="ARBA" id="ARBA00023125"/>
    </source>
</evidence>
<evidence type="ECO:0000256" key="7">
    <source>
        <dbReference type="SAM" id="MobiDB-lite"/>
    </source>
</evidence>
<dbReference type="GO" id="GO:0000981">
    <property type="term" value="F:DNA-binding transcription factor activity, RNA polymerase II-specific"/>
    <property type="evidence" value="ECO:0007669"/>
    <property type="project" value="InterPro"/>
</dbReference>
<accession>D1LXH9</accession>
<evidence type="ECO:0000256" key="6">
    <source>
        <dbReference type="RuleBase" id="RU000682"/>
    </source>
</evidence>
<reference evidence="9" key="2">
    <citation type="submission" date="2009-11" db="EMBL/GenBank/DDBJ databases">
        <title>Ectodermal fate specification in Saccoglossus kowelevskii.</title>
        <authorList>
            <person name="Cunningham D."/>
            <person name="Gerhart J.J."/>
            <person name="Casey E.S."/>
        </authorList>
    </citation>
    <scope>NUCLEOTIDE SEQUENCE</scope>
</reference>
<dbReference type="Proteomes" id="UP000694865">
    <property type="component" value="Unplaced"/>
</dbReference>